<organism evidence="7">
    <name type="scientific">Archaeoglobus fulgidus</name>
    <dbReference type="NCBI Taxonomy" id="2234"/>
    <lineage>
        <taxon>Archaea</taxon>
        <taxon>Methanobacteriati</taxon>
        <taxon>Methanobacteriota</taxon>
        <taxon>Archaeoglobi</taxon>
        <taxon>Archaeoglobales</taxon>
        <taxon>Archaeoglobaceae</taxon>
        <taxon>Archaeoglobus</taxon>
    </lineage>
</organism>
<keyword evidence="4" id="KW-0411">Iron-sulfur</keyword>
<sequence length="156" mass="17697">MPLTPMDIYKLLPKTNCKKCGEQTCMSFAFKLLNREKKLEDCKPLFEEKKYEFQLKKLQEILKPLERATETGLIVDSEKCNGCGNCIVVCPVHVEKDPRGAGIGKGPTIKDPIYRIENGKLVVRNMHACRRYGKSRILCVVCRENCPTDAISFLEG</sequence>
<dbReference type="Pfam" id="PF00037">
    <property type="entry name" value="Fer4"/>
    <property type="match status" value="1"/>
</dbReference>
<evidence type="ECO:0000256" key="2">
    <source>
        <dbReference type="ARBA" id="ARBA00022723"/>
    </source>
</evidence>
<dbReference type="PANTHER" id="PTHR36214">
    <property type="match status" value="1"/>
</dbReference>
<feature type="domain" description="4Fe-4S" evidence="6">
    <location>
        <begin position="1"/>
        <end position="60"/>
    </location>
</feature>
<evidence type="ECO:0000256" key="1">
    <source>
        <dbReference type="ARBA" id="ARBA00022485"/>
    </source>
</evidence>
<dbReference type="Gene3D" id="1.10.15.40">
    <property type="entry name" value="Electron transport complex subunit B, putative Fe-S cluster"/>
    <property type="match status" value="1"/>
</dbReference>
<dbReference type="EMBL" id="DSLA01000107">
    <property type="protein sequence ID" value="HEH35850.1"/>
    <property type="molecule type" value="Genomic_DNA"/>
</dbReference>
<dbReference type="GO" id="GO:0051539">
    <property type="term" value="F:4 iron, 4 sulfur cluster binding"/>
    <property type="evidence" value="ECO:0007669"/>
    <property type="project" value="UniProtKB-KW"/>
</dbReference>
<dbReference type="GO" id="GO:0046872">
    <property type="term" value="F:metal ion binding"/>
    <property type="evidence" value="ECO:0007669"/>
    <property type="project" value="UniProtKB-KW"/>
</dbReference>
<name>A0A7J2TJT3_ARCFL</name>
<evidence type="ECO:0000256" key="3">
    <source>
        <dbReference type="ARBA" id="ARBA00023004"/>
    </source>
</evidence>
<accession>A0A7J2TJT3</accession>
<dbReference type="PROSITE" id="PS00198">
    <property type="entry name" value="4FE4S_FER_1"/>
    <property type="match status" value="1"/>
</dbReference>
<dbReference type="InterPro" id="IPR051069">
    <property type="entry name" value="ACDS_complex_subunit"/>
</dbReference>
<gene>
    <name evidence="7" type="ORF">ENP88_06910</name>
</gene>
<evidence type="ECO:0000256" key="4">
    <source>
        <dbReference type="ARBA" id="ARBA00023014"/>
    </source>
</evidence>
<dbReference type="Pfam" id="PF04060">
    <property type="entry name" value="FeS"/>
    <property type="match status" value="1"/>
</dbReference>
<feature type="domain" description="4Fe-4S ferredoxin-type" evidence="5">
    <location>
        <begin position="71"/>
        <end position="100"/>
    </location>
</feature>
<dbReference type="PROSITE" id="PS51656">
    <property type="entry name" value="4FE4S"/>
    <property type="match status" value="1"/>
</dbReference>
<keyword evidence="2" id="KW-0479">Metal-binding</keyword>
<reference evidence="7" key="1">
    <citation type="journal article" date="2020" name="mSystems">
        <title>Genome- and Community-Level Interaction Insights into Carbon Utilization and Element Cycling Functions of Hydrothermarchaeota in Hydrothermal Sediment.</title>
        <authorList>
            <person name="Zhou Z."/>
            <person name="Liu Y."/>
            <person name="Xu W."/>
            <person name="Pan J."/>
            <person name="Luo Z.H."/>
            <person name="Li M."/>
        </authorList>
    </citation>
    <scope>NUCLEOTIDE SEQUENCE [LARGE SCALE GENOMIC DNA]</scope>
    <source>
        <strain evidence="7">SpSt-26</strain>
    </source>
</reference>
<dbReference type="GO" id="GO:0016491">
    <property type="term" value="F:oxidoreductase activity"/>
    <property type="evidence" value="ECO:0007669"/>
    <property type="project" value="UniProtKB-ARBA"/>
</dbReference>
<proteinExistence type="predicted"/>
<protein>
    <submittedName>
        <fullName evidence="7">4Fe-4S dicluster domain-containing protein</fullName>
    </submittedName>
</protein>
<dbReference type="SUPFAM" id="SSF54862">
    <property type="entry name" value="4Fe-4S ferredoxins"/>
    <property type="match status" value="1"/>
</dbReference>
<dbReference type="InterPro" id="IPR007202">
    <property type="entry name" value="4Fe-4S_dom"/>
</dbReference>
<dbReference type="AlphaFoldDB" id="A0A7J2TJT3"/>
<dbReference type="InterPro" id="IPR017896">
    <property type="entry name" value="4Fe4S_Fe-S-bd"/>
</dbReference>
<evidence type="ECO:0000313" key="7">
    <source>
        <dbReference type="EMBL" id="HEH35850.1"/>
    </source>
</evidence>
<dbReference type="PANTHER" id="PTHR36214:SF3">
    <property type="entry name" value="ACETYL-COA DECARBONYLASE_SYNTHASE COMPLEX SUBUNIT GAMMA"/>
    <property type="match status" value="1"/>
</dbReference>
<evidence type="ECO:0000259" key="5">
    <source>
        <dbReference type="PROSITE" id="PS51379"/>
    </source>
</evidence>
<keyword evidence="1" id="KW-0004">4Fe-4S</keyword>
<dbReference type="InterPro" id="IPR017900">
    <property type="entry name" value="4Fe4S_Fe_S_CS"/>
</dbReference>
<dbReference type="Gene3D" id="3.30.70.20">
    <property type="match status" value="1"/>
</dbReference>
<evidence type="ECO:0000259" key="6">
    <source>
        <dbReference type="PROSITE" id="PS51656"/>
    </source>
</evidence>
<dbReference type="PROSITE" id="PS51379">
    <property type="entry name" value="4FE4S_FER_2"/>
    <property type="match status" value="1"/>
</dbReference>
<comment type="caution">
    <text evidence="7">The sequence shown here is derived from an EMBL/GenBank/DDBJ whole genome shotgun (WGS) entry which is preliminary data.</text>
</comment>
<keyword evidence="3" id="KW-0408">Iron</keyword>